<feature type="non-terminal residue" evidence="1">
    <location>
        <position position="59"/>
    </location>
</feature>
<name>A0ACC1HKX8_9FUNG</name>
<dbReference type="EC" id="3.1.3.7" evidence="1"/>
<protein>
    <submittedName>
        <fullName evidence="1">3'(2'),5'-bisphosphate nucleotidase</fullName>
        <ecNumber evidence="1">3.1.3.7</ecNumber>
    </submittedName>
</protein>
<organism evidence="1 2">
    <name type="scientific">Spiromyces aspiralis</name>
    <dbReference type="NCBI Taxonomy" id="68401"/>
    <lineage>
        <taxon>Eukaryota</taxon>
        <taxon>Fungi</taxon>
        <taxon>Fungi incertae sedis</taxon>
        <taxon>Zoopagomycota</taxon>
        <taxon>Kickxellomycotina</taxon>
        <taxon>Kickxellomycetes</taxon>
        <taxon>Kickxellales</taxon>
        <taxon>Kickxellaceae</taxon>
        <taxon>Spiromyces</taxon>
    </lineage>
</organism>
<keyword evidence="1" id="KW-0378">Hydrolase</keyword>
<feature type="non-terminal residue" evidence="1">
    <location>
        <position position="1"/>
    </location>
</feature>
<dbReference type="Proteomes" id="UP001145114">
    <property type="component" value="Unassembled WGS sequence"/>
</dbReference>
<proteinExistence type="predicted"/>
<gene>
    <name evidence="1" type="primary">MET22_1</name>
    <name evidence="1" type="ORF">EV182_006859</name>
</gene>
<keyword evidence="2" id="KW-1185">Reference proteome</keyword>
<comment type="caution">
    <text evidence="1">The sequence shown here is derived from an EMBL/GenBank/DDBJ whole genome shotgun (WGS) entry which is preliminary data.</text>
</comment>
<evidence type="ECO:0000313" key="2">
    <source>
        <dbReference type="Proteomes" id="UP001145114"/>
    </source>
</evidence>
<sequence>GDFSAQAIVNSILERNFPQDPIVGEEDSKDLAGDQGSQLRQKVVELTNSVLESPLTEDQ</sequence>
<accession>A0ACC1HKX8</accession>
<dbReference type="EMBL" id="JAMZIH010002969">
    <property type="protein sequence ID" value="KAJ1677107.1"/>
    <property type="molecule type" value="Genomic_DNA"/>
</dbReference>
<evidence type="ECO:0000313" key="1">
    <source>
        <dbReference type="EMBL" id="KAJ1677107.1"/>
    </source>
</evidence>
<reference evidence="1" key="1">
    <citation type="submission" date="2022-06" db="EMBL/GenBank/DDBJ databases">
        <title>Phylogenomic reconstructions and comparative analyses of Kickxellomycotina fungi.</title>
        <authorList>
            <person name="Reynolds N.K."/>
            <person name="Stajich J.E."/>
            <person name="Barry K."/>
            <person name="Grigoriev I.V."/>
            <person name="Crous P."/>
            <person name="Smith M.E."/>
        </authorList>
    </citation>
    <scope>NUCLEOTIDE SEQUENCE</scope>
    <source>
        <strain evidence="1">RSA 2271</strain>
    </source>
</reference>